<evidence type="ECO:0000313" key="3">
    <source>
        <dbReference type="Proteomes" id="UP000008631"/>
    </source>
</evidence>
<dbReference type="Proteomes" id="UP000008631">
    <property type="component" value="Chromosome"/>
</dbReference>
<dbReference type="HOGENOM" id="CLU_1388594_0_0_0"/>
<name>E8QZJ5_ISOPI</name>
<feature type="region of interest" description="Disordered" evidence="1">
    <location>
        <begin position="82"/>
        <end position="124"/>
    </location>
</feature>
<dbReference type="AlphaFoldDB" id="E8QZJ5"/>
<reference evidence="2 3" key="2">
    <citation type="journal article" date="2011" name="Stand. Genomic Sci.">
        <title>Complete genome sequence of Isosphaera pallida type strain (IS1B).</title>
        <authorList>
            <consortium name="US DOE Joint Genome Institute (JGI-PGF)"/>
            <person name="Goker M."/>
            <person name="Cleland D."/>
            <person name="Saunders E."/>
            <person name="Lapidus A."/>
            <person name="Nolan M."/>
            <person name="Lucas S."/>
            <person name="Hammon N."/>
            <person name="Deshpande S."/>
            <person name="Cheng J.F."/>
            <person name="Tapia R."/>
            <person name="Han C."/>
            <person name="Goodwin L."/>
            <person name="Pitluck S."/>
            <person name="Liolios K."/>
            <person name="Pagani I."/>
            <person name="Ivanova N."/>
            <person name="Mavromatis K."/>
            <person name="Pati A."/>
            <person name="Chen A."/>
            <person name="Palaniappan K."/>
            <person name="Land M."/>
            <person name="Hauser L."/>
            <person name="Chang Y.J."/>
            <person name="Jeffries C.D."/>
            <person name="Detter J.C."/>
            <person name="Beck B."/>
            <person name="Woyke T."/>
            <person name="Bristow J."/>
            <person name="Eisen J.A."/>
            <person name="Markowitz V."/>
            <person name="Hugenholtz P."/>
            <person name="Kyrpides N.C."/>
            <person name="Klenk H.P."/>
        </authorList>
    </citation>
    <scope>NUCLEOTIDE SEQUENCE [LARGE SCALE GENOMIC DNA]</scope>
    <source>
        <strain evidence="3">ATCC 43644 / DSM 9630 / IS1B</strain>
    </source>
</reference>
<accession>E8QZJ5</accession>
<gene>
    <name evidence="2" type="ordered locus">Isop_0529</name>
</gene>
<feature type="compositionally biased region" description="Basic and acidic residues" evidence="1">
    <location>
        <begin position="102"/>
        <end position="120"/>
    </location>
</feature>
<dbReference type="STRING" id="575540.Isop_0529"/>
<dbReference type="InParanoid" id="E8QZJ5"/>
<reference key="1">
    <citation type="submission" date="2010-11" db="EMBL/GenBank/DDBJ databases">
        <title>The complete sequence of chromosome of Isophaera pallida ATCC 43644.</title>
        <authorList>
            <consortium name="US DOE Joint Genome Institute (JGI-PGF)"/>
            <person name="Lucas S."/>
            <person name="Copeland A."/>
            <person name="Lapidus A."/>
            <person name="Bruce D."/>
            <person name="Goodwin L."/>
            <person name="Pitluck S."/>
            <person name="Kyrpides N."/>
            <person name="Mavromatis K."/>
            <person name="Pagani I."/>
            <person name="Ivanova N."/>
            <person name="Saunders E."/>
            <person name="Brettin T."/>
            <person name="Detter J.C."/>
            <person name="Han C."/>
            <person name="Tapia R."/>
            <person name="Land M."/>
            <person name="Hauser L."/>
            <person name="Markowitz V."/>
            <person name="Cheng J.-F."/>
            <person name="Hugenholtz P."/>
            <person name="Woyke T."/>
            <person name="Wu D."/>
            <person name="Eisen J.A."/>
        </authorList>
    </citation>
    <scope>NUCLEOTIDE SEQUENCE</scope>
    <source>
        <strain>ATCC 43644</strain>
    </source>
</reference>
<sequence length="196" mass="21361">MAHRPNGVRVAWQPPASAARMSGTIMNPTKSERRSGLIRGIKPRTPTKESTSFKMFLGTKIDVVLNQRRVAVPLPRGGLAAVSTAKSTSDPRSINGHPTEAPWKEKRQKAWDEHGTRNEPRTNSSGALGRLVVWCPLPNSIPCWTSGGIGFESGDGREDGPSRIIDALRVCARRVGQANENRGDHPGPLRFNPSSR</sequence>
<protein>
    <submittedName>
        <fullName evidence="2">Uncharacterized protein</fullName>
    </submittedName>
</protein>
<evidence type="ECO:0000313" key="2">
    <source>
        <dbReference type="EMBL" id="ADV61122.1"/>
    </source>
</evidence>
<dbReference type="EMBL" id="CP002353">
    <property type="protein sequence ID" value="ADV61122.1"/>
    <property type="molecule type" value="Genomic_DNA"/>
</dbReference>
<evidence type="ECO:0000256" key="1">
    <source>
        <dbReference type="SAM" id="MobiDB-lite"/>
    </source>
</evidence>
<dbReference type="KEGG" id="ipa:Isop_0529"/>
<proteinExistence type="predicted"/>
<feature type="region of interest" description="Disordered" evidence="1">
    <location>
        <begin position="176"/>
        <end position="196"/>
    </location>
</feature>
<organism evidence="2 3">
    <name type="scientific">Isosphaera pallida (strain ATCC 43644 / DSM 9630 / IS1B)</name>
    <dbReference type="NCBI Taxonomy" id="575540"/>
    <lineage>
        <taxon>Bacteria</taxon>
        <taxon>Pseudomonadati</taxon>
        <taxon>Planctomycetota</taxon>
        <taxon>Planctomycetia</taxon>
        <taxon>Isosphaerales</taxon>
        <taxon>Isosphaeraceae</taxon>
        <taxon>Isosphaera</taxon>
    </lineage>
</organism>
<keyword evidence="3" id="KW-1185">Reference proteome</keyword>